<feature type="domain" description="M23ase beta-sheet core" evidence="10">
    <location>
        <begin position="348"/>
        <end position="449"/>
    </location>
</feature>
<proteinExistence type="predicted"/>
<sequence length="463" mass="48787">MTRALLSALLTAAALAGALPEGLLPAHAQPAPEPPSDPAAKAQESKAQDLKAQDPVAKAQAEKDRRAESLRAIETALAASAESKAKLEREVAEIKGDGARLNQALIDAARKAQEAETRISELEARLQTMAGSEAALRRSLEARRGIIAEVLAALQRMGRRPPPAVLVRPEDVLAAIRTSMLLGAVVPELQGEAETLAGDLAELVRLRSLIAADQETLRGDIKGWAAERQRLTALISARQARLGEAESGLATERERAAGLAGQARNLKDLVDRLDGDLTNARRAANAAKEAAEAETRETRERFAAAALRDPARLAPKVPFAQVRGLVPRPVSGEVVRTFGSPDGTGGTSRGISLMTRPRGIVSSPADGWVAYAGAFRSYGRLLIINAGDGYYLLLAGMDQINVEVGQFVLAGEPVAVMGDTGSAPSAGAGGRNDPVLYVEFKKDGGSIDPDPWWAKGSSEKVRG</sequence>
<name>A0A0J6SY42_9HYPH</name>
<dbReference type="GO" id="GO:0046872">
    <property type="term" value="F:metal ion binding"/>
    <property type="evidence" value="ECO:0007669"/>
    <property type="project" value="UniProtKB-KW"/>
</dbReference>
<keyword evidence="6" id="KW-0482">Metalloprotease</keyword>
<evidence type="ECO:0000256" key="7">
    <source>
        <dbReference type="SAM" id="Coils"/>
    </source>
</evidence>
<dbReference type="Gene3D" id="2.70.70.10">
    <property type="entry name" value="Glucose Permease (Domain IIA)"/>
    <property type="match status" value="1"/>
</dbReference>
<dbReference type="Pfam" id="PF01551">
    <property type="entry name" value="Peptidase_M23"/>
    <property type="match status" value="1"/>
</dbReference>
<evidence type="ECO:0000256" key="3">
    <source>
        <dbReference type="ARBA" id="ARBA00022723"/>
    </source>
</evidence>
<keyword evidence="3" id="KW-0479">Metal-binding</keyword>
<evidence type="ECO:0000256" key="8">
    <source>
        <dbReference type="SAM" id="MobiDB-lite"/>
    </source>
</evidence>
<keyword evidence="12" id="KW-1185">Reference proteome</keyword>
<dbReference type="Proteomes" id="UP000036449">
    <property type="component" value="Unassembled WGS sequence"/>
</dbReference>
<keyword evidence="2" id="KW-0645">Protease</keyword>
<feature type="signal peptide" evidence="9">
    <location>
        <begin position="1"/>
        <end position="28"/>
    </location>
</feature>
<dbReference type="GO" id="GO:0004222">
    <property type="term" value="F:metalloendopeptidase activity"/>
    <property type="evidence" value="ECO:0007669"/>
    <property type="project" value="TreeGrafter"/>
</dbReference>
<accession>A0A0J6SY42</accession>
<feature type="chain" id="PRO_5005281565" evidence="9">
    <location>
        <begin position="29"/>
        <end position="463"/>
    </location>
</feature>
<dbReference type="EMBL" id="LABZ01000101">
    <property type="protein sequence ID" value="KMO40130.1"/>
    <property type="molecule type" value="Genomic_DNA"/>
</dbReference>
<evidence type="ECO:0000256" key="5">
    <source>
        <dbReference type="ARBA" id="ARBA00022833"/>
    </source>
</evidence>
<evidence type="ECO:0000256" key="9">
    <source>
        <dbReference type="SAM" id="SignalP"/>
    </source>
</evidence>
<keyword evidence="5" id="KW-0862">Zinc</keyword>
<dbReference type="RefSeq" id="WP_048451626.1">
    <property type="nucleotide sequence ID" value="NZ_JBNNPJ010000003.1"/>
</dbReference>
<dbReference type="InterPro" id="IPR050570">
    <property type="entry name" value="Cell_wall_metabolism_enzyme"/>
</dbReference>
<dbReference type="PANTHER" id="PTHR21666:SF288">
    <property type="entry name" value="CELL DIVISION PROTEIN YTFB"/>
    <property type="match status" value="1"/>
</dbReference>
<evidence type="ECO:0000256" key="4">
    <source>
        <dbReference type="ARBA" id="ARBA00022801"/>
    </source>
</evidence>
<evidence type="ECO:0000313" key="12">
    <source>
        <dbReference type="Proteomes" id="UP000036449"/>
    </source>
</evidence>
<dbReference type="GO" id="GO:0006508">
    <property type="term" value="P:proteolysis"/>
    <property type="evidence" value="ECO:0007669"/>
    <property type="project" value="UniProtKB-KW"/>
</dbReference>
<feature type="region of interest" description="Disordered" evidence="8">
    <location>
        <begin position="442"/>
        <end position="463"/>
    </location>
</feature>
<protein>
    <submittedName>
        <fullName evidence="11">Membrane protein</fullName>
    </submittedName>
</protein>
<organism evidence="11 12">
    <name type="scientific">Methylobacterium tarhaniae</name>
    <dbReference type="NCBI Taxonomy" id="1187852"/>
    <lineage>
        <taxon>Bacteria</taxon>
        <taxon>Pseudomonadati</taxon>
        <taxon>Pseudomonadota</taxon>
        <taxon>Alphaproteobacteria</taxon>
        <taxon>Hyphomicrobiales</taxon>
        <taxon>Methylobacteriaceae</taxon>
        <taxon>Methylobacterium</taxon>
    </lineage>
</organism>
<feature type="region of interest" description="Disordered" evidence="8">
    <location>
        <begin position="24"/>
        <end position="65"/>
    </location>
</feature>
<evidence type="ECO:0000256" key="1">
    <source>
        <dbReference type="ARBA" id="ARBA00001947"/>
    </source>
</evidence>
<dbReference type="SUPFAM" id="SSF51261">
    <property type="entry name" value="Duplicated hybrid motif"/>
    <property type="match status" value="1"/>
</dbReference>
<comment type="caution">
    <text evidence="11">The sequence shown here is derived from an EMBL/GenBank/DDBJ whole genome shotgun (WGS) entry which is preliminary data.</text>
</comment>
<dbReference type="InterPro" id="IPR016047">
    <property type="entry name" value="M23ase_b-sheet_dom"/>
</dbReference>
<dbReference type="PANTHER" id="PTHR21666">
    <property type="entry name" value="PEPTIDASE-RELATED"/>
    <property type="match status" value="1"/>
</dbReference>
<feature type="coiled-coil region" evidence="7">
    <location>
        <begin position="263"/>
        <end position="301"/>
    </location>
</feature>
<gene>
    <name evidence="11" type="ORF">VQ03_14705</name>
</gene>
<comment type="cofactor">
    <cofactor evidence="1">
        <name>Zn(2+)</name>
        <dbReference type="ChEBI" id="CHEBI:29105"/>
    </cofactor>
</comment>
<evidence type="ECO:0000259" key="10">
    <source>
        <dbReference type="Pfam" id="PF01551"/>
    </source>
</evidence>
<reference evidence="11 12" key="1">
    <citation type="submission" date="2015-03" db="EMBL/GenBank/DDBJ databases">
        <title>Genome sequencing of Methylobacterium tarhaniae DSM 25844.</title>
        <authorList>
            <person name="Chaudhry V."/>
            <person name="Patil P.B."/>
        </authorList>
    </citation>
    <scope>NUCLEOTIDE SEQUENCE [LARGE SCALE GENOMIC DNA]</scope>
    <source>
        <strain evidence="11 12">DSM 25844</strain>
    </source>
</reference>
<dbReference type="PATRIC" id="fig|1187852.3.peg.62"/>
<keyword evidence="7" id="KW-0175">Coiled coil</keyword>
<dbReference type="InterPro" id="IPR011055">
    <property type="entry name" value="Dup_hybrid_motif"/>
</dbReference>
<evidence type="ECO:0000313" key="11">
    <source>
        <dbReference type="EMBL" id="KMO40130.1"/>
    </source>
</evidence>
<keyword evidence="4" id="KW-0378">Hydrolase</keyword>
<dbReference type="CDD" id="cd12797">
    <property type="entry name" value="M23_peptidase"/>
    <property type="match status" value="1"/>
</dbReference>
<keyword evidence="9" id="KW-0732">Signal</keyword>
<evidence type="ECO:0000256" key="2">
    <source>
        <dbReference type="ARBA" id="ARBA00022670"/>
    </source>
</evidence>
<evidence type="ECO:0000256" key="6">
    <source>
        <dbReference type="ARBA" id="ARBA00023049"/>
    </source>
</evidence>
<feature type="compositionally biased region" description="Basic and acidic residues" evidence="8">
    <location>
        <begin position="43"/>
        <end position="52"/>
    </location>
</feature>
<dbReference type="AlphaFoldDB" id="A0A0J6SY42"/>
<feature type="coiled-coil region" evidence="7">
    <location>
        <begin position="70"/>
        <end position="132"/>
    </location>
</feature>